<dbReference type="GO" id="GO:0005743">
    <property type="term" value="C:mitochondrial inner membrane"/>
    <property type="evidence" value="ECO:0007669"/>
    <property type="project" value="TreeGrafter"/>
</dbReference>
<organism evidence="9 10">
    <name type="scientific">Aspergillus terreus</name>
    <dbReference type="NCBI Taxonomy" id="33178"/>
    <lineage>
        <taxon>Eukaryota</taxon>
        <taxon>Fungi</taxon>
        <taxon>Dikarya</taxon>
        <taxon>Ascomycota</taxon>
        <taxon>Pezizomycotina</taxon>
        <taxon>Eurotiomycetes</taxon>
        <taxon>Eurotiomycetidae</taxon>
        <taxon>Eurotiales</taxon>
        <taxon>Aspergillaceae</taxon>
        <taxon>Aspergillus</taxon>
        <taxon>Aspergillus subgen. Circumdati</taxon>
    </lineage>
</organism>
<dbReference type="GO" id="GO:0006744">
    <property type="term" value="P:ubiquinone biosynthetic process"/>
    <property type="evidence" value="ECO:0007669"/>
    <property type="project" value="TreeGrafter"/>
</dbReference>
<keyword evidence="10" id="KW-1185">Reference proteome</keyword>
<dbReference type="InterPro" id="IPR000537">
    <property type="entry name" value="UbiA_prenyltransferase"/>
</dbReference>
<dbReference type="Pfam" id="PF01040">
    <property type="entry name" value="UbiA"/>
    <property type="match status" value="1"/>
</dbReference>
<evidence type="ECO:0000256" key="2">
    <source>
        <dbReference type="ARBA" id="ARBA00004141"/>
    </source>
</evidence>
<keyword evidence="5" id="KW-0808">Transferase</keyword>
<comment type="similarity">
    <text evidence="4">Belongs to the UbiA prenyltransferase family.</text>
</comment>
<evidence type="ECO:0000313" key="10">
    <source>
        <dbReference type="Proteomes" id="UP000452235"/>
    </source>
</evidence>
<dbReference type="PANTHER" id="PTHR11048:SF28">
    <property type="entry name" value="4-HYDROXYBENZOATE POLYPRENYLTRANSFERASE, MITOCHONDRIAL"/>
    <property type="match status" value="1"/>
</dbReference>
<proteinExistence type="inferred from homology"/>
<dbReference type="PANTHER" id="PTHR11048">
    <property type="entry name" value="PRENYLTRANSFERASES"/>
    <property type="match status" value="1"/>
</dbReference>
<comment type="caution">
    <text evidence="9">The sequence shown here is derived from an EMBL/GenBank/DDBJ whole genome shotgun (WGS) entry which is preliminary data.</text>
</comment>
<evidence type="ECO:0000256" key="5">
    <source>
        <dbReference type="ARBA" id="ARBA00022679"/>
    </source>
</evidence>
<dbReference type="GO" id="GO:0008412">
    <property type="term" value="F:4-hydroxybenzoate polyprenyltransferase activity"/>
    <property type="evidence" value="ECO:0007669"/>
    <property type="project" value="TreeGrafter"/>
</dbReference>
<evidence type="ECO:0000313" key="9">
    <source>
        <dbReference type="EMBL" id="GFF17768.1"/>
    </source>
</evidence>
<dbReference type="Proteomes" id="UP000452235">
    <property type="component" value="Unassembled WGS sequence"/>
</dbReference>
<comment type="cofactor">
    <cofactor evidence="1">
        <name>Mg(2+)</name>
        <dbReference type="ChEBI" id="CHEBI:18420"/>
    </cofactor>
</comment>
<reference evidence="9 10" key="1">
    <citation type="submission" date="2020-01" db="EMBL/GenBank/DDBJ databases">
        <title>Aspergillus terreus IFO 6365 whole genome shotgun sequence.</title>
        <authorList>
            <person name="Kanamasa S."/>
            <person name="Takahashi H."/>
        </authorList>
    </citation>
    <scope>NUCLEOTIDE SEQUENCE [LARGE SCALE GENOMIC DNA]</scope>
    <source>
        <strain evidence="9 10">IFO 6365</strain>
    </source>
</reference>
<evidence type="ECO:0000256" key="7">
    <source>
        <dbReference type="ARBA" id="ARBA00022989"/>
    </source>
</evidence>
<dbReference type="EMBL" id="BLJY01000007">
    <property type="protein sequence ID" value="GFF17768.1"/>
    <property type="molecule type" value="Genomic_DNA"/>
</dbReference>
<comment type="subcellular location">
    <subcellularLocation>
        <location evidence="2">Membrane</location>
        <topology evidence="2">Multi-pass membrane protein</topology>
    </subcellularLocation>
</comment>
<comment type="pathway">
    <text evidence="3">Secondary metabolite biosynthesis.</text>
</comment>
<keyword evidence="7" id="KW-1133">Transmembrane helix</keyword>
<keyword evidence="6" id="KW-0812">Transmembrane</keyword>
<dbReference type="Gene3D" id="1.10.357.140">
    <property type="entry name" value="UbiA prenyltransferase"/>
    <property type="match status" value="1"/>
</dbReference>
<dbReference type="VEuPathDB" id="FungiDB:ATEG_10078"/>
<dbReference type="FunFam" id="1.10.357.140:FF:000008">
    <property type="entry name" value="4-hydroxybenzoate octaprenyltransferase"/>
    <property type="match status" value="1"/>
</dbReference>
<keyword evidence="8" id="KW-0472">Membrane</keyword>
<name>A0A5M3Z4M8_ASPTE</name>
<dbReference type="InterPro" id="IPR039653">
    <property type="entry name" value="Prenyltransferase"/>
</dbReference>
<evidence type="ECO:0000256" key="1">
    <source>
        <dbReference type="ARBA" id="ARBA00001946"/>
    </source>
</evidence>
<accession>A0A5M3Z4M8</accession>
<dbReference type="CDD" id="cd13959">
    <property type="entry name" value="PT_UbiA_COQ2"/>
    <property type="match status" value="1"/>
</dbReference>
<dbReference type="AlphaFoldDB" id="A0A5M3Z4M8"/>
<evidence type="ECO:0000256" key="8">
    <source>
        <dbReference type="ARBA" id="ARBA00023136"/>
    </source>
</evidence>
<protein>
    <submittedName>
        <fullName evidence="9">Uncharacterized protein</fullName>
    </submittedName>
</protein>
<gene>
    <name evidence="9" type="ORF">ATEIFO6365_0007031700</name>
</gene>
<dbReference type="InterPro" id="IPR044878">
    <property type="entry name" value="UbiA_sf"/>
</dbReference>
<sequence length="321" mass="35383">MATRDEKPNYPIDYVPPTSGLLSYLPSSWIPFAELTRVSLRGLYLGCIPCLIGLMYVANVAEPPIPRPALIRAAVQMFLWANIHRSAGCAWNDVVDCDLDRQTRRCCLRPVARGAITRVVGTVFTVQLIMLELLVLRGISRECFADVAIIIFLTFIYPFGKRVTHFVQVILGLNFAWTIILAAHMLDVDLWGEAAKVPTLCFFAAIVTMPVFYDTIYASQDTADDVKSGVKGTAVLFRGYMISFLVTLALTVVALLHTTASAIGMAMPYYSLSVYGPFATFVALIVETQKWDAMPAGSHLLYFTAYLSLLAGLCGNYLASH</sequence>
<dbReference type="OrthoDB" id="18170at2759"/>
<evidence type="ECO:0000256" key="6">
    <source>
        <dbReference type="ARBA" id="ARBA00022692"/>
    </source>
</evidence>
<dbReference type="Gene3D" id="1.20.120.1780">
    <property type="entry name" value="UbiA prenyltransferase"/>
    <property type="match status" value="1"/>
</dbReference>
<evidence type="ECO:0000256" key="4">
    <source>
        <dbReference type="ARBA" id="ARBA00005985"/>
    </source>
</evidence>
<evidence type="ECO:0000256" key="3">
    <source>
        <dbReference type="ARBA" id="ARBA00005179"/>
    </source>
</evidence>